<dbReference type="Proteomes" id="UP000199504">
    <property type="component" value="Unassembled WGS sequence"/>
</dbReference>
<evidence type="ECO:0000256" key="2">
    <source>
        <dbReference type="SAM" id="SignalP"/>
    </source>
</evidence>
<evidence type="ECO:0000256" key="1">
    <source>
        <dbReference type="SAM" id="MobiDB-lite"/>
    </source>
</evidence>
<feature type="chain" id="PRO_5039055049" evidence="2">
    <location>
        <begin position="34"/>
        <end position="179"/>
    </location>
</feature>
<name>A0A1C4X3Z1_9ACTN</name>
<organism evidence="3 4">
    <name type="scientific">Micromonospora mirobrigensis</name>
    <dbReference type="NCBI Taxonomy" id="262898"/>
    <lineage>
        <taxon>Bacteria</taxon>
        <taxon>Bacillati</taxon>
        <taxon>Actinomycetota</taxon>
        <taxon>Actinomycetes</taxon>
        <taxon>Micromonosporales</taxon>
        <taxon>Micromonosporaceae</taxon>
        <taxon>Micromonospora</taxon>
    </lineage>
</organism>
<gene>
    <name evidence="3" type="ORF">GA0070564_102698</name>
</gene>
<feature type="signal peptide" evidence="2">
    <location>
        <begin position="1"/>
        <end position="33"/>
    </location>
</feature>
<keyword evidence="2" id="KW-0732">Signal</keyword>
<dbReference type="AlphaFoldDB" id="A0A1C4X3Z1"/>
<sequence>MIDAMPLPRRTVTALATLLAAAVGGCTSGTAPTAPPAGAAPSPRPATAATSAATAPAEAGRPRLSVPATLPGEIARVVYTGGANAGMSGTSHRETRAGTEYLVRAACVADEPSRTVHYQLAGTSGEEPPLAGGDVPCDGEETTTSMPLPATRVQITLEASGGSDLADVSSAYAILVPAG</sequence>
<protein>
    <submittedName>
        <fullName evidence="3">Uncharacterized protein</fullName>
    </submittedName>
</protein>
<feature type="region of interest" description="Disordered" evidence="1">
    <location>
        <begin position="31"/>
        <end position="68"/>
    </location>
</feature>
<reference evidence="4" key="1">
    <citation type="submission" date="2016-06" db="EMBL/GenBank/DDBJ databases">
        <authorList>
            <person name="Varghese N."/>
            <person name="Submissions Spin"/>
        </authorList>
    </citation>
    <scope>NUCLEOTIDE SEQUENCE [LARGE SCALE GENOMIC DNA]</scope>
    <source>
        <strain evidence="4">DSM 44830</strain>
    </source>
</reference>
<proteinExistence type="predicted"/>
<accession>A0A1C4X3Z1</accession>
<keyword evidence="4" id="KW-1185">Reference proteome</keyword>
<feature type="compositionally biased region" description="Low complexity" evidence="1">
    <location>
        <begin position="31"/>
        <end position="63"/>
    </location>
</feature>
<dbReference type="STRING" id="262898.GA0070564_102698"/>
<evidence type="ECO:0000313" key="3">
    <source>
        <dbReference type="EMBL" id="SCF03173.1"/>
    </source>
</evidence>
<evidence type="ECO:0000313" key="4">
    <source>
        <dbReference type="Proteomes" id="UP000199504"/>
    </source>
</evidence>
<dbReference type="EMBL" id="FMCX01000002">
    <property type="protein sequence ID" value="SCF03173.1"/>
    <property type="molecule type" value="Genomic_DNA"/>
</dbReference>